<gene>
    <name evidence="3" type="ORF">HG537_0E03580</name>
</gene>
<dbReference type="Proteomes" id="UP000510647">
    <property type="component" value="Chromosome 5"/>
</dbReference>
<dbReference type="EMBL" id="CP059271">
    <property type="protein sequence ID" value="QLQ81003.1"/>
    <property type="molecule type" value="Genomic_DNA"/>
</dbReference>
<evidence type="ECO:0000256" key="2">
    <source>
        <dbReference type="SAM" id="MobiDB-lite"/>
    </source>
</evidence>
<dbReference type="GO" id="GO:0019722">
    <property type="term" value="P:calcium-mediated signaling"/>
    <property type="evidence" value="ECO:0007669"/>
    <property type="project" value="InterPro"/>
</dbReference>
<sequence>MVDITNTIIVTSNADNVLDKIEPLKKWLSETVLTTIHITCQDPIEMVVLRDLQRVMIISPTIEVSQEIWRALENGGTPFSLAYAYSHADTYDRDSSDYLTVPKSEKMFLISPPSSPPPEFDYTRCEQPPPRSHVQELPETGQFLTLLDHKLARIAVSRCDTEQP</sequence>
<organism evidence="3 4">
    <name type="scientific">Torulaspora globosa</name>
    <dbReference type="NCBI Taxonomy" id="48254"/>
    <lineage>
        <taxon>Eukaryota</taxon>
        <taxon>Fungi</taxon>
        <taxon>Dikarya</taxon>
        <taxon>Ascomycota</taxon>
        <taxon>Saccharomycotina</taxon>
        <taxon>Saccharomycetes</taxon>
        <taxon>Saccharomycetales</taxon>
        <taxon>Saccharomycetaceae</taxon>
        <taxon>Torulaspora</taxon>
    </lineage>
</organism>
<dbReference type="GO" id="GO:0005634">
    <property type="term" value="C:nucleus"/>
    <property type="evidence" value="ECO:0007669"/>
    <property type="project" value="TreeGrafter"/>
</dbReference>
<name>A0A7H9HUT6_9SACH</name>
<dbReference type="PANTHER" id="PTHR10300">
    <property type="entry name" value="CALCIPRESSIN"/>
    <property type="match status" value="1"/>
</dbReference>
<accession>A0A7H9HUT6</accession>
<dbReference type="Pfam" id="PF04847">
    <property type="entry name" value="Calcipressin"/>
    <property type="match status" value="1"/>
</dbReference>
<protein>
    <submittedName>
        <fullName evidence="3">Uncharacterized protein</fullName>
    </submittedName>
</protein>
<dbReference type="OrthoDB" id="17212at2759"/>
<evidence type="ECO:0000256" key="1">
    <source>
        <dbReference type="ARBA" id="ARBA00008209"/>
    </source>
</evidence>
<dbReference type="GO" id="GO:0005737">
    <property type="term" value="C:cytoplasm"/>
    <property type="evidence" value="ECO:0007669"/>
    <property type="project" value="TreeGrafter"/>
</dbReference>
<evidence type="ECO:0000313" key="3">
    <source>
        <dbReference type="EMBL" id="QLQ81003.1"/>
    </source>
</evidence>
<keyword evidence="4" id="KW-1185">Reference proteome</keyword>
<proteinExistence type="inferred from homology"/>
<dbReference type="PANTHER" id="PTHR10300:SF14">
    <property type="entry name" value="PROTEIN SARAH"/>
    <property type="match status" value="1"/>
</dbReference>
<dbReference type="AlphaFoldDB" id="A0A7H9HUT6"/>
<comment type="similarity">
    <text evidence="1">Belongs to the RCAN family.</text>
</comment>
<reference evidence="3 4" key="1">
    <citation type="submission" date="2020-06" db="EMBL/GenBank/DDBJ databases">
        <title>The yeast mating-type switching endonuclease HO is a domesticated member of an unorthodox homing genetic element family.</title>
        <authorList>
            <person name="Coughlan A.Y."/>
            <person name="Lombardi L."/>
            <person name="Braun-Galleani S."/>
            <person name="Martos A.R."/>
            <person name="Galeote V."/>
            <person name="Bigey F."/>
            <person name="Dequin S."/>
            <person name="Byrne K.P."/>
            <person name="Wolfe K.H."/>
        </authorList>
    </citation>
    <scope>NUCLEOTIDE SEQUENCE [LARGE SCALE GENOMIC DNA]</scope>
    <source>
        <strain evidence="3 4">CBS2947</strain>
    </source>
</reference>
<dbReference type="InterPro" id="IPR006931">
    <property type="entry name" value="Calcipressin"/>
</dbReference>
<evidence type="ECO:0000313" key="4">
    <source>
        <dbReference type="Proteomes" id="UP000510647"/>
    </source>
</evidence>
<feature type="region of interest" description="Disordered" evidence="2">
    <location>
        <begin position="115"/>
        <end position="135"/>
    </location>
</feature>
<dbReference type="GO" id="GO:0008597">
    <property type="term" value="F:calcium-dependent protein serine/threonine phosphatase regulator activity"/>
    <property type="evidence" value="ECO:0007669"/>
    <property type="project" value="TreeGrafter"/>
</dbReference>